<dbReference type="EMBL" id="JXTC01001199">
    <property type="protein sequence ID" value="PON31956.1"/>
    <property type="molecule type" value="Genomic_DNA"/>
</dbReference>
<proteinExistence type="predicted"/>
<evidence type="ECO:0000313" key="2">
    <source>
        <dbReference type="Proteomes" id="UP000237000"/>
    </source>
</evidence>
<organism evidence="1 2">
    <name type="scientific">Trema orientale</name>
    <name type="common">Charcoal tree</name>
    <name type="synonym">Celtis orientalis</name>
    <dbReference type="NCBI Taxonomy" id="63057"/>
    <lineage>
        <taxon>Eukaryota</taxon>
        <taxon>Viridiplantae</taxon>
        <taxon>Streptophyta</taxon>
        <taxon>Embryophyta</taxon>
        <taxon>Tracheophyta</taxon>
        <taxon>Spermatophyta</taxon>
        <taxon>Magnoliopsida</taxon>
        <taxon>eudicotyledons</taxon>
        <taxon>Gunneridae</taxon>
        <taxon>Pentapetalae</taxon>
        <taxon>rosids</taxon>
        <taxon>fabids</taxon>
        <taxon>Rosales</taxon>
        <taxon>Cannabaceae</taxon>
        <taxon>Trema</taxon>
    </lineage>
</organism>
<dbReference type="Proteomes" id="UP000237000">
    <property type="component" value="Unassembled WGS sequence"/>
</dbReference>
<gene>
    <name evidence="1" type="ORF">TorRG33x02_357020</name>
</gene>
<name>A0A2P5A5Z6_TREOI</name>
<dbReference type="AlphaFoldDB" id="A0A2P5A5Z6"/>
<dbReference type="OrthoDB" id="10405089at2759"/>
<keyword evidence="2" id="KW-1185">Reference proteome</keyword>
<protein>
    <submittedName>
        <fullName evidence="1">Uncharacterized protein</fullName>
    </submittedName>
</protein>
<reference evidence="2" key="1">
    <citation type="submission" date="2016-06" db="EMBL/GenBank/DDBJ databases">
        <title>Parallel loss of symbiosis genes in relatives of nitrogen-fixing non-legume Parasponia.</title>
        <authorList>
            <person name="Van Velzen R."/>
            <person name="Holmer R."/>
            <person name="Bu F."/>
            <person name="Rutten L."/>
            <person name="Van Zeijl A."/>
            <person name="Liu W."/>
            <person name="Santuari L."/>
            <person name="Cao Q."/>
            <person name="Sharma T."/>
            <person name="Shen D."/>
            <person name="Roswanjaya Y."/>
            <person name="Wardhani T."/>
            <person name="Kalhor M.S."/>
            <person name="Jansen J."/>
            <person name="Van den Hoogen J."/>
            <person name="Gungor B."/>
            <person name="Hartog M."/>
            <person name="Hontelez J."/>
            <person name="Verver J."/>
            <person name="Yang W.-C."/>
            <person name="Schijlen E."/>
            <person name="Repin R."/>
            <person name="Schilthuizen M."/>
            <person name="Schranz E."/>
            <person name="Heidstra R."/>
            <person name="Miyata K."/>
            <person name="Fedorova E."/>
            <person name="Kohlen W."/>
            <person name="Bisseling T."/>
            <person name="Smit S."/>
            <person name="Geurts R."/>
        </authorList>
    </citation>
    <scope>NUCLEOTIDE SEQUENCE [LARGE SCALE GENOMIC DNA]</scope>
    <source>
        <strain evidence="2">cv. RG33-2</strain>
    </source>
</reference>
<dbReference type="InParanoid" id="A0A2P5A5Z6"/>
<sequence length="94" mass="10430">MLNRVPKLDRTQPGFRYTVSVGISVPFHRGPNAINLEIRRRWCGRGSCCAVPINQSIDSGSSGSTIAWSLLGWCLDGEAQRALNIQMHKFDNVT</sequence>
<accession>A0A2P5A5Z6</accession>
<evidence type="ECO:0000313" key="1">
    <source>
        <dbReference type="EMBL" id="PON31956.1"/>
    </source>
</evidence>
<comment type="caution">
    <text evidence="1">The sequence shown here is derived from an EMBL/GenBank/DDBJ whole genome shotgun (WGS) entry which is preliminary data.</text>
</comment>